<evidence type="ECO:0000313" key="1">
    <source>
        <dbReference type="EMBL" id="KAE8410409.1"/>
    </source>
</evidence>
<accession>A0ABQ6W001</accession>
<proteinExistence type="predicted"/>
<keyword evidence="2" id="KW-1185">Reference proteome</keyword>
<reference evidence="1 2" key="1">
    <citation type="submission" date="2019-04" db="EMBL/GenBank/DDBJ databases">
        <authorList>
            <consortium name="DOE Joint Genome Institute"/>
            <person name="Mondo S."/>
            <person name="Kjaerbolling I."/>
            <person name="Vesth T."/>
            <person name="Frisvad J.C."/>
            <person name="Nybo J.L."/>
            <person name="Theobald S."/>
            <person name="Kildgaard S."/>
            <person name="Isbrandt T."/>
            <person name="Kuo A."/>
            <person name="Sato A."/>
            <person name="Lyhne E.K."/>
            <person name="Kogle M.E."/>
            <person name="Wiebenga A."/>
            <person name="Kun R.S."/>
            <person name="Lubbers R.J."/>
            <person name="Makela M.R."/>
            <person name="Barry K."/>
            <person name="Chovatia M."/>
            <person name="Clum A."/>
            <person name="Daum C."/>
            <person name="Haridas S."/>
            <person name="He G."/>
            <person name="LaButti K."/>
            <person name="Lipzen A."/>
            <person name="Riley R."/>
            <person name="Salamov A."/>
            <person name="Simmons B.A."/>
            <person name="Magnuson J.K."/>
            <person name="Henrissat B."/>
            <person name="Mortensen U.H."/>
            <person name="Larsen T.O."/>
            <person name="Devries R.P."/>
            <person name="Grigoriev I.V."/>
            <person name="Machida M."/>
            <person name="Baker S.E."/>
            <person name="Andersen M.R."/>
            <person name="Cantor M.N."/>
            <person name="Hua S.X."/>
        </authorList>
    </citation>
    <scope>NUCLEOTIDE SEQUENCE [LARGE SCALE GENOMIC DNA]</scope>
    <source>
        <strain evidence="1 2">CBS 117616</strain>
    </source>
</reference>
<protein>
    <submittedName>
        <fullName evidence="1">Uncharacterized protein</fullName>
    </submittedName>
</protein>
<sequence>MCEHCWLAARTDLITQLLAFFICICDRPFPAWCMGLVLKMMSRFLMMHLRKSIEAPDRATTEVSLTFWPSQLGITLVRTILFQLQVDTTFTDYSHSRQSCLVLGKLRAVVLWKHNLPFDSFVETVSPGCDVDRVTNFSGAIL</sequence>
<dbReference type="EMBL" id="ML735950">
    <property type="protein sequence ID" value="KAE8410409.1"/>
    <property type="molecule type" value="Genomic_DNA"/>
</dbReference>
<organism evidence="1 2">
    <name type="scientific">Aspergillus pseudocaelatus</name>
    <dbReference type="NCBI Taxonomy" id="1825620"/>
    <lineage>
        <taxon>Eukaryota</taxon>
        <taxon>Fungi</taxon>
        <taxon>Dikarya</taxon>
        <taxon>Ascomycota</taxon>
        <taxon>Pezizomycotina</taxon>
        <taxon>Eurotiomycetes</taxon>
        <taxon>Eurotiomycetidae</taxon>
        <taxon>Eurotiales</taxon>
        <taxon>Aspergillaceae</taxon>
        <taxon>Aspergillus</taxon>
        <taxon>Aspergillus subgen. Circumdati</taxon>
    </lineage>
</organism>
<dbReference type="Proteomes" id="UP000325395">
    <property type="component" value="Unassembled WGS sequence"/>
</dbReference>
<gene>
    <name evidence="1" type="ORF">BDV36DRAFT_277906</name>
</gene>
<name>A0ABQ6W001_9EURO</name>
<evidence type="ECO:0000313" key="2">
    <source>
        <dbReference type="Proteomes" id="UP000325395"/>
    </source>
</evidence>